<gene>
    <name evidence="2" type="ORF">BWK62_03520</name>
</gene>
<dbReference type="AlphaFoldDB" id="A0A246GD07"/>
<reference evidence="2 3" key="1">
    <citation type="journal article" date="2017" name="Infect. Genet. Evol.">
        <title>Comparative genome analysis of fish pathogen Flavobacterium columnare reveals extensive sequence diversity within the species.</title>
        <authorList>
            <person name="Kayansamruaj P."/>
            <person name="Dong H.T."/>
            <person name="Hirono I."/>
            <person name="Kondo H."/>
            <person name="Senapin S."/>
            <person name="Rodkhum C."/>
        </authorList>
    </citation>
    <scope>NUCLEOTIDE SEQUENCE [LARGE SCALE GENOMIC DNA]</scope>
    <source>
        <strain evidence="2 3">1214</strain>
    </source>
</reference>
<evidence type="ECO:0000313" key="3">
    <source>
        <dbReference type="Proteomes" id="UP000198034"/>
    </source>
</evidence>
<keyword evidence="1" id="KW-0812">Transmembrane</keyword>
<protein>
    <submittedName>
        <fullName evidence="2">Dialkylresorcinol condensing enzyme DarA</fullName>
    </submittedName>
</protein>
<name>A0A246GD07_9FLAO</name>
<dbReference type="SUPFAM" id="SSF52218">
    <property type="entry name" value="Flavoproteins"/>
    <property type="match status" value="1"/>
</dbReference>
<feature type="transmembrane region" description="Helical" evidence="1">
    <location>
        <begin position="259"/>
        <end position="280"/>
    </location>
</feature>
<sequence>MKKILVVHFSQSGQLTEIINNITAPLISAQDVQVNYYNIVIEKEFPFPWNKTAFFDAFPESFLQIPYLLKDSQNTILHQKYDLVILGYQVWYLSPSIPINSFLKSNVAKELLKDTPVVTVIGARNMWALAQEKVKKQLKQLGAVLKGNIVLVDRNINHISVITIVQWMFSGKKEKYLGIFPKPGVSQNEIQNSDKFGTVILSFLKDNSLNLQEELIKNQAVEIRPFLIEMDQKANKMFEIWSNFIIKKKKTRPFWLKVFNYYLFIAIWLISPLVYLIYLLKRPFINTKIKKLKSYYQGV</sequence>
<evidence type="ECO:0000313" key="2">
    <source>
        <dbReference type="EMBL" id="OWP79196.1"/>
    </source>
</evidence>
<accession>A0A246GD07</accession>
<evidence type="ECO:0000256" key="1">
    <source>
        <dbReference type="SAM" id="Phobius"/>
    </source>
</evidence>
<comment type="caution">
    <text evidence="2">The sequence shown here is derived from an EMBL/GenBank/DDBJ whole genome shotgun (WGS) entry which is preliminary data.</text>
</comment>
<dbReference type="Gene3D" id="3.40.50.360">
    <property type="match status" value="1"/>
</dbReference>
<proteinExistence type="predicted"/>
<dbReference type="Proteomes" id="UP000198034">
    <property type="component" value="Unassembled WGS sequence"/>
</dbReference>
<dbReference type="EMBL" id="MTCY01000006">
    <property type="protein sequence ID" value="OWP79196.1"/>
    <property type="molecule type" value="Genomic_DNA"/>
</dbReference>
<keyword evidence="1" id="KW-1133">Transmembrane helix</keyword>
<organism evidence="2 3">
    <name type="scientific">Flavobacterium columnare</name>
    <dbReference type="NCBI Taxonomy" id="996"/>
    <lineage>
        <taxon>Bacteria</taxon>
        <taxon>Pseudomonadati</taxon>
        <taxon>Bacteroidota</taxon>
        <taxon>Flavobacteriia</taxon>
        <taxon>Flavobacteriales</taxon>
        <taxon>Flavobacteriaceae</taxon>
        <taxon>Flavobacterium</taxon>
    </lineage>
</organism>
<dbReference type="InterPro" id="IPR029039">
    <property type="entry name" value="Flavoprotein-like_sf"/>
</dbReference>
<keyword evidence="1" id="KW-0472">Membrane</keyword>